<evidence type="ECO:0000313" key="2">
    <source>
        <dbReference type="EMBL" id="QKG84501.1"/>
    </source>
</evidence>
<proteinExistence type="predicted"/>
<protein>
    <submittedName>
        <fullName evidence="2">DUF456 family protein</fullName>
    </submittedName>
</protein>
<dbReference type="InterPro" id="IPR007403">
    <property type="entry name" value="DUF456"/>
</dbReference>
<feature type="transmembrane region" description="Helical" evidence="1">
    <location>
        <begin position="7"/>
        <end position="37"/>
    </location>
</feature>
<keyword evidence="1" id="KW-1133">Transmembrane helix</keyword>
<gene>
    <name evidence="2" type="ORF">GXN76_08435</name>
</gene>
<name>A0A7D3Y9U1_9BACL</name>
<keyword evidence="1" id="KW-0472">Membrane</keyword>
<dbReference type="AlphaFoldDB" id="A0A7D3Y9U1"/>
<dbReference type="Pfam" id="PF04306">
    <property type="entry name" value="DUF456"/>
    <property type="match status" value="1"/>
</dbReference>
<dbReference type="KEGG" id="kpul:GXN76_08435"/>
<dbReference type="Proteomes" id="UP000503088">
    <property type="component" value="Chromosome"/>
</dbReference>
<keyword evidence="3" id="KW-1185">Reference proteome</keyword>
<organism evidence="2 3">
    <name type="scientific">Kroppenstedtia pulmonis</name>
    <dbReference type="NCBI Taxonomy" id="1380685"/>
    <lineage>
        <taxon>Bacteria</taxon>
        <taxon>Bacillati</taxon>
        <taxon>Bacillota</taxon>
        <taxon>Bacilli</taxon>
        <taxon>Bacillales</taxon>
        <taxon>Thermoactinomycetaceae</taxon>
        <taxon>Kroppenstedtia</taxon>
    </lineage>
</organism>
<accession>A0A7D3Y9U1</accession>
<feature type="transmembrane region" description="Helical" evidence="1">
    <location>
        <begin position="133"/>
        <end position="159"/>
    </location>
</feature>
<sequence>MDAIWWILIILLFVTAFIGLLVPVLPDIPLMVIGFALYHFLVDSHSLNLWFWVGAVLLAIVVTVTDYVAGGIAVKTYGGSRYSTIASILGAGVFGLLFPPWGILFGPVVAVILVELSLKKSFPQAVKLGFGTLIGFLGGVIVKGVLMAGLLIWFIILVLS</sequence>
<evidence type="ECO:0000313" key="3">
    <source>
        <dbReference type="Proteomes" id="UP000503088"/>
    </source>
</evidence>
<dbReference type="PANTHER" id="PTHR39165">
    <property type="entry name" value="IG HYPOTHETICAL 17883"/>
    <property type="match status" value="1"/>
</dbReference>
<evidence type="ECO:0000256" key="1">
    <source>
        <dbReference type="SAM" id="Phobius"/>
    </source>
</evidence>
<dbReference type="RefSeq" id="WP_173222251.1">
    <property type="nucleotide sequence ID" value="NZ_CP048104.1"/>
</dbReference>
<dbReference type="EMBL" id="CP048104">
    <property type="protein sequence ID" value="QKG84501.1"/>
    <property type="molecule type" value="Genomic_DNA"/>
</dbReference>
<keyword evidence="1" id="KW-0812">Transmembrane</keyword>
<feature type="transmembrane region" description="Helical" evidence="1">
    <location>
        <begin position="86"/>
        <end position="113"/>
    </location>
</feature>
<dbReference type="PANTHER" id="PTHR39165:SF1">
    <property type="entry name" value="DUF456 DOMAIN-CONTAINING PROTEIN"/>
    <property type="match status" value="1"/>
</dbReference>
<reference evidence="2 3" key="1">
    <citation type="submission" date="2020-01" db="EMBL/GenBank/DDBJ databases">
        <authorList>
            <person name="Gulvik C.A."/>
            <person name="Batra D.G."/>
        </authorList>
    </citation>
    <scope>NUCLEOTIDE SEQUENCE [LARGE SCALE GENOMIC DNA]</scope>
    <source>
        <strain evidence="2 3">W9323</strain>
    </source>
</reference>
<feature type="transmembrane region" description="Helical" evidence="1">
    <location>
        <begin position="49"/>
        <end position="74"/>
    </location>
</feature>